<dbReference type="PIRSF" id="PIRSF039085">
    <property type="entry name" value="ABC_ATPase_HisP"/>
    <property type="match status" value="1"/>
</dbReference>
<keyword evidence="7" id="KW-0472">Membrane</keyword>
<keyword evidence="10" id="KW-1185">Reference proteome</keyword>
<evidence type="ECO:0000313" key="10">
    <source>
        <dbReference type="Proteomes" id="UP000652760"/>
    </source>
</evidence>
<dbReference type="PROSITE" id="PS50893">
    <property type="entry name" value="ABC_TRANSPORTER_2"/>
    <property type="match status" value="1"/>
</dbReference>
<evidence type="ECO:0000256" key="6">
    <source>
        <dbReference type="ARBA" id="ARBA00022840"/>
    </source>
</evidence>
<evidence type="ECO:0000256" key="5">
    <source>
        <dbReference type="ARBA" id="ARBA00022741"/>
    </source>
</evidence>
<protein>
    <submittedName>
        <fullName evidence="9">Amino acid ABC transporter ATP-binding protein</fullName>
    </submittedName>
</protein>
<dbReference type="Gene3D" id="3.40.50.300">
    <property type="entry name" value="P-loop containing nucleotide triphosphate hydrolases"/>
    <property type="match status" value="1"/>
</dbReference>
<dbReference type="Pfam" id="PF00005">
    <property type="entry name" value="ABC_tran"/>
    <property type="match status" value="1"/>
</dbReference>
<dbReference type="CDD" id="cd03262">
    <property type="entry name" value="ABC_HisP_GlnQ"/>
    <property type="match status" value="1"/>
</dbReference>
<dbReference type="SMART" id="SM00382">
    <property type="entry name" value="AAA"/>
    <property type="match status" value="1"/>
</dbReference>
<name>A0ABS1FCK1_9PROT</name>
<dbReference type="InterPro" id="IPR003593">
    <property type="entry name" value="AAA+_ATPase"/>
</dbReference>
<dbReference type="GO" id="GO:0005524">
    <property type="term" value="F:ATP binding"/>
    <property type="evidence" value="ECO:0007669"/>
    <property type="project" value="UniProtKB-KW"/>
</dbReference>
<keyword evidence="5" id="KW-0547">Nucleotide-binding</keyword>
<evidence type="ECO:0000259" key="8">
    <source>
        <dbReference type="PROSITE" id="PS50893"/>
    </source>
</evidence>
<dbReference type="InterPro" id="IPR003439">
    <property type="entry name" value="ABC_transporter-like_ATP-bd"/>
</dbReference>
<feature type="domain" description="ABC transporter" evidence="8">
    <location>
        <begin position="2"/>
        <end position="243"/>
    </location>
</feature>
<dbReference type="EMBL" id="JAENHM010000073">
    <property type="protein sequence ID" value="MBK1841162.1"/>
    <property type="molecule type" value="Genomic_DNA"/>
</dbReference>
<sequence>MIELVGVRKSFGKLEVLKDITLGVAKGSVVALIGPSGSGKSTLLRSINLLTVPDQGFIRVGEQALDFTGGHRLPGDRELAAFRARTGMVFQNFNLFPHMSVEENVMSGPVTVLRMPKAEARLLAHGLLAKVGLADKAAAQPDKLSGGQRQRVAIARALAMKPEVMLFDEATSALDPELVGEVLAVIRSLAAEGMTMLLVTHEMAFARDVADRVVFMRDGCVVEEGPARQMIEAPSQPATRAFLSHFHNGLGPS</sequence>
<dbReference type="PROSITE" id="PS00211">
    <property type="entry name" value="ABC_TRANSPORTER_1"/>
    <property type="match status" value="1"/>
</dbReference>
<evidence type="ECO:0000256" key="2">
    <source>
        <dbReference type="ARBA" id="ARBA00005417"/>
    </source>
</evidence>
<dbReference type="InterPro" id="IPR030679">
    <property type="entry name" value="ABC_ATPase_HisP-typ"/>
</dbReference>
<gene>
    <name evidence="9" type="ORF">JHL17_27545</name>
</gene>
<dbReference type="PANTHER" id="PTHR43166">
    <property type="entry name" value="AMINO ACID IMPORT ATP-BINDING PROTEIN"/>
    <property type="match status" value="1"/>
</dbReference>
<evidence type="ECO:0000313" key="9">
    <source>
        <dbReference type="EMBL" id="MBK1841162.1"/>
    </source>
</evidence>
<comment type="caution">
    <text evidence="9">The sequence shown here is derived from an EMBL/GenBank/DDBJ whole genome shotgun (WGS) entry which is preliminary data.</text>
</comment>
<reference evidence="10" key="1">
    <citation type="submission" date="2021-01" db="EMBL/GenBank/DDBJ databases">
        <title>Genome public.</title>
        <authorList>
            <person name="Liu C."/>
            <person name="Sun Q."/>
        </authorList>
    </citation>
    <scope>NUCLEOTIDE SEQUENCE [LARGE SCALE GENOMIC DNA]</scope>
    <source>
        <strain evidence="10">YIM B02556</strain>
    </source>
</reference>
<evidence type="ECO:0000256" key="3">
    <source>
        <dbReference type="ARBA" id="ARBA00022448"/>
    </source>
</evidence>
<keyword evidence="4" id="KW-1003">Cell membrane</keyword>
<comment type="similarity">
    <text evidence="2">Belongs to the ABC transporter superfamily.</text>
</comment>
<dbReference type="SUPFAM" id="SSF52540">
    <property type="entry name" value="P-loop containing nucleoside triphosphate hydrolases"/>
    <property type="match status" value="1"/>
</dbReference>
<keyword evidence="3" id="KW-0813">Transport</keyword>
<evidence type="ECO:0000256" key="4">
    <source>
        <dbReference type="ARBA" id="ARBA00022475"/>
    </source>
</evidence>
<dbReference type="Proteomes" id="UP000652760">
    <property type="component" value="Unassembled WGS sequence"/>
</dbReference>
<evidence type="ECO:0000256" key="7">
    <source>
        <dbReference type="ARBA" id="ARBA00023136"/>
    </source>
</evidence>
<organism evidence="9 10">
    <name type="scientific">Azospirillum endophyticum</name>
    <dbReference type="NCBI Taxonomy" id="2800326"/>
    <lineage>
        <taxon>Bacteria</taxon>
        <taxon>Pseudomonadati</taxon>
        <taxon>Pseudomonadota</taxon>
        <taxon>Alphaproteobacteria</taxon>
        <taxon>Rhodospirillales</taxon>
        <taxon>Azospirillaceae</taxon>
        <taxon>Azospirillum</taxon>
    </lineage>
</organism>
<dbReference type="InterPro" id="IPR027417">
    <property type="entry name" value="P-loop_NTPase"/>
</dbReference>
<evidence type="ECO:0000256" key="1">
    <source>
        <dbReference type="ARBA" id="ARBA00004202"/>
    </source>
</evidence>
<dbReference type="InterPro" id="IPR017871">
    <property type="entry name" value="ABC_transporter-like_CS"/>
</dbReference>
<accession>A0ABS1FCK1</accession>
<dbReference type="InterPro" id="IPR050086">
    <property type="entry name" value="MetN_ABC_transporter-like"/>
</dbReference>
<comment type="subcellular location">
    <subcellularLocation>
        <location evidence="1">Cell membrane</location>
        <topology evidence="1">Peripheral membrane protein</topology>
    </subcellularLocation>
</comment>
<keyword evidence="6 9" id="KW-0067">ATP-binding</keyword>
<proteinExistence type="inferred from homology"/>
<dbReference type="PANTHER" id="PTHR43166:SF35">
    <property type="entry name" value="L-CYSTINE IMPORT ATP-BINDING PROTEIN TCYN"/>
    <property type="match status" value="1"/>
</dbReference>